<dbReference type="Proteomes" id="UP000479190">
    <property type="component" value="Unassembled WGS sequence"/>
</dbReference>
<reference evidence="1 2" key="1">
    <citation type="submission" date="2020-02" db="EMBL/GenBank/DDBJ databases">
        <authorList>
            <person name="Ferguson B K."/>
        </authorList>
    </citation>
    <scope>NUCLEOTIDE SEQUENCE [LARGE SCALE GENOMIC DNA]</scope>
</reference>
<proteinExistence type="predicted"/>
<protein>
    <recommendedName>
        <fullName evidence="3">Reverse transcriptase zinc-binding domain-containing protein</fullName>
    </recommendedName>
</protein>
<organism evidence="1 2">
    <name type="scientific">Trichogramma brassicae</name>
    <dbReference type="NCBI Taxonomy" id="86971"/>
    <lineage>
        <taxon>Eukaryota</taxon>
        <taxon>Metazoa</taxon>
        <taxon>Ecdysozoa</taxon>
        <taxon>Arthropoda</taxon>
        <taxon>Hexapoda</taxon>
        <taxon>Insecta</taxon>
        <taxon>Pterygota</taxon>
        <taxon>Neoptera</taxon>
        <taxon>Endopterygota</taxon>
        <taxon>Hymenoptera</taxon>
        <taxon>Apocrita</taxon>
        <taxon>Proctotrupomorpha</taxon>
        <taxon>Chalcidoidea</taxon>
        <taxon>Trichogrammatidae</taxon>
        <taxon>Trichogramma</taxon>
    </lineage>
</organism>
<evidence type="ECO:0000313" key="1">
    <source>
        <dbReference type="EMBL" id="CAB0038519.1"/>
    </source>
</evidence>
<sequence>MKDTSTYADILRTLKSELTLQQSVGSSVRSMRPSTANALVLQLGKNVDDASTLGAELGKVLGDAATANALQHTTMIEIRDLRKAYAGTQVAVTPLPGDLAAMALKLGQERIGWVESEHPRACPRVISERPHVYYDATYVIASLPPLTLPLENGQRESIERGRVPRTNYAHHWRPQEQQEKALRQRRGLNPIIWSPHMELRNGDTGLFPPSRVHRRACLRVISGHPHVSYEATYILAGIPPLALLADERLRINLRRPEDAKEEERLETLRKWQEQWDRSTKGRWTYRLIPNIREWNGYFKHHSQRYDNTINAQCPTCPHMVEDAEHVLFHCPRFEEERRRLKDLPQDEMKPENIVGIMLTSEPN</sequence>
<evidence type="ECO:0000313" key="2">
    <source>
        <dbReference type="Proteomes" id="UP000479190"/>
    </source>
</evidence>
<dbReference type="EMBL" id="CADCXV010000911">
    <property type="protein sequence ID" value="CAB0038519.1"/>
    <property type="molecule type" value="Genomic_DNA"/>
</dbReference>
<gene>
    <name evidence="1" type="ORF">TBRA_LOCUS10298</name>
</gene>
<dbReference type="OrthoDB" id="6780957at2759"/>
<evidence type="ECO:0008006" key="3">
    <source>
        <dbReference type="Google" id="ProtNLM"/>
    </source>
</evidence>
<name>A0A6H5ISB2_9HYME</name>
<keyword evidence="2" id="KW-1185">Reference proteome</keyword>
<accession>A0A6H5ISB2</accession>
<dbReference type="AlphaFoldDB" id="A0A6H5ISB2"/>